<dbReference type="GO" id="GO:0005525">
    <property type="term" value="F:GTP binding"/>
    <property type="evidence" value="ECO:0007669"/>
    <property type="project" value="InterPro"/>
</dbReference>
<comment type="caution">
    <text evidence="2">The sequence shown here is derived from an EMBL/GenBank/DDBJ whole genome shotgun (WGS) entry which is preliminary data.</text>
</comment>
<dbReference type="SMART" id="SM00175">
    <property type="entry name" value="RAB"/>
    <property type="match status" value="1"/>
</dbReference>
<keyword evidence="1" id="KW-0597">Phosphoprotein</keyword>
<name>A0A8J5UYU1_9HYME</name>
<dbReference type="PANTHER" id="PTHR45775">
    <property type="entry name" value="RAD, GEM/KIR FAMILY MEMBER 2, ISOFORM C"/>
    <property type="match status" value="1"/>
</dbReference>
<organism evidence="2 3">
    <name type="scientific">Cotesia typhae</name>
    <dbReference type="NCBI Taxonomy" id="2053667"/>
    <lineage>
        <taxon>Eukaryota</taxon>
        <taxon>Metazoa</taxon>
        <taxon>Ecdysozoa</taxon>
        <taxon>Arthropoda</taxon>
        <taxon>Hexapoda</taxon>
        <taxon>Insecta</taxon>
        <taxon>Pterygota</taxon>
        <taxon>Neoptera</taxon>
        <taxon>Endopterygota</taxon>
        <taxon>Hymenoptera</taxon>
        <taxon>Apocrita</taxon>
        <taxon>Ichneumonoidea</taxon>
        <taxon>Braconidae</taxon>
        <taxon>Microgastrinae</taxon>
        <taxon>Cotesia</taxon>
    </lineage>
</organism>
<dbReference type="Proteomes" id="UP000729913">
    <property type="component" value="Unassembled WGS sequence"/>
</dbReference>
<dbReference type="PROSITE" id="PS51421">
    <property type="entry name" value="RAS"/>
    <property type="match status" value="1"/>
</dbReference>
<dbReference type="EMBL" id="JAAOIC020000002">
    <property type="protein sequence ID" value="KAG8042375.1"/>
    <property type="molecule type" value="Genomic_DNA"/>
</dbReference>
<protein>
    <submittedName>
        <fullName evidence="2">Uncharacterized protein</fullName>
    </submittedName>
</protein>
<dbReference type="InterPro" id="IPR051641">
    <property type="entry name" value="RGK_GTP-binding_reg"/>
</dbReference>
<keyword evidence="3" id="KW-1185">Reference proteome</keyword>
<evidence type="ECO:0000313" key="3">
    <source>
        <dbReference type="Proteomes" id="UP000729913"/>
    </source>
</evidence>
<gene>
    <name evidence="2" type="ORF">G9C98_005009</name>
</gene>
<dbReference type="GO" id="GO:0003924">
    <property type="term" value="F:GTPase activity"/>
    <property type="evidence" value="ECO:0007669"/>
    <property type="project" value="InterPro"/>
</dbReference>
<sequence length="284" mass="31462">MLAETKRAGIAGCEDSEVEDGVEYYRLRSFSITANGVFNLGDSLKSRRSRSINSVTSSGTSCSSTRDARLLSSASQHSCIESEDAENSGRVATYKVGMLGAAGVGKTALTVQFTTSEYICAYDASLDDEYGQKSVSVMIDGQEAELEIVDHPTSEMAVESFCATYNPDVYVVVYSVVDRQSFKLAEEILLYLWKSDYMATHGVILVVGRRLANSCGCKFIETSSGLAHHVDELLVGILAQIKLNPQRNRDQVTRRRRSKHRRRILKHLLGFKRKTKSCENLFTL</sequence>
<reference evidence="2" key="1">
    <citation type="submission" date="2020-03" db="EMBL/GenBank/DDBJ databases">
        <authorList>
            <person name="Chebbi M.A."/>
            <person name="Drezen J.M."/>
        </authorList>
    </citation>
    <scope>NUCLEOTIDE SEQUENCE</scope>
    <source>
        <tissue evidence="2">Whole body</tissue>
    </source>
</reference>
<dbReference type="AlphaFoldDB" id="A0A8J5UYU1"/>
<dbReference type="SMART" id="SM00173">
    <property type="entry name" value="RAS"/>
    <property type="match status" value="1"/>
</dbReference>
<accession>A0A8J5UYU1</accession>
<dbReference type="GO" id="GO:0005886">
    <property type="term" value="C:plasma membrane"/>
    <property type="evidence" value="ECO:0007669"/>
    <property type="project" value="TreeGrafter"/>
</dbReference>
<dbReference type="InterPro" id="IPR001806">
    <property type="entry name" value="Small_GTPase"/>
</dbReference>
<reference evidence="2" key="2">
    <citation type="submission" date="2021-04" db="EMBL/GenBank/DDBJ databases">
        <title>Genome-wide patterns of bracovirus chromosomal integration into multiple host tissues during parasitism.</title>
        <authorList>
            <person name="Chebbi M.A.C."/>
        </authorList>
    </citation>
    <scope>NUCLEOTIDE SEQUENCE</scope>
    <source>
        <tissue evidence="2">Whole body</tissue>
    </source>
</reference>
<evidence type="ECO:0000313" key="2">
    <source>
        <dbReference type="EMBL" id="KAG8042375.1"/>
    </source>
</evidence>
<proteinExistence type="predicted"/>
<dbReference type="PANTHER" id="PTHR45775:SF6">
    <property type="entry name" value="RAD, GEM_KIR FAMILY MEMBER 2, ISOFORM C"/>
    <property type="match status" value="1"/>
</dbReference>
<dbReference type="Pfam" id="PF00071">
    <property type="entry name" value="Ras"/>
    <property type="match status" value="1"/>
</dbReference>
<dbReference type="GO" id="GO:0005246">
    <property type="term" value="F:calcium channel regulator activity"/>
    <property type="evidence" value="ECO:0007669"/>
    <property type="project" value="TreeGrafter"/>
</dbReference>
<dbReference type="OrthoDB" id="5239715at2759"/>
<evidence type="ECO:0000256" key="1">
    <source>
        <dbReference type="ARBA" id="ARBA00022553"/>
    </source>
</evidence>